<feature type="non-terminal residue" evidence="1">
    <location>
        <position position="1"/>
    </location>
</feature>
<feature type="non-terminal residue" evidence="1">
    <location>
        <position position="251"/>
    </location>
</feature>
<organism evidence="1">
    <name type="scientific">marine sediment metagenome</name>
    <dbReference type="NCBI Taxonomy" id="412755"/>
    <lineage>
        <taxon>unclassified sequences</taxon>
        <taxon>metagenomes</taxon>
        <taxon>ecological metagenomes</taxon>
    </lineage>
</organism>
<gene>
    <name evidence="1" type="ORF">S06H3_21542</name>
</gene>
<dbReference type="Gene3D" id="3.40.50.880">
    <property type="match status" value="1"/>
</dbReference>
<reference evidence="1" key="1">
    <citation type="journal article" date="2014" name="Front. Microbiol.">
        <title>High frequency of phylogenetically diverse reductive dehalogenase-homologous genes in deep subseafloor sedimentary metagenomes.</title>
        <authorList>
            <person name="Kawai M."/>
            <person name="Futagami T."/>
            <person name="Toyoda A."/>
            <person name="Takaki Y."/>
            <person name="Nishi S."/>
            <person name="Hori S."/>
            <person name="Arai W."/>
            <person name="Tsubouchi T."/>
            <person name="Morono Y."/>
            <person name="Uchiyama I."/>
            <person name="Ito T."/>
            <person name="Fujiyama A."/>
            <person name="Inagaki F."/>
            <person name="Takami H."/>
        </authorList>
    </citation>
    <scope>NUCLEOTIDE SEQUENCE</scope>
    <source>
        <strain evidence="1">Expedition CK06-06</strain>
    </source>
</reference>
<dbReference type="EMBL" id="BARV01011336">
    <property type="protein sequence ID" value="GAI06654.1"/>
    <property type="molecule type" value="Genomic_DNA"/>
</dbReference>
<sequence length="251" mass="28944">GLEIPKDEKDPHWRKYVSGKMEMFRDIREQICDTIHQIRPEVVVSANWAYTLRQIEVVPEGIGALVADIFPDDQVFNGSYLSKYWVTLNKPFDIMNTAFLQWWGDWGCKPVTALKQEVATILANGGKTWIGYQMDHTFDVQPAVMGELGKALSFVKEREYLFHNAEPVPYIGIFVSTKSNEVQVSFRNDETALRGIHRILNESSIPHHFVHERRLKEDIDKYSAIIIPDQRYIDSELAVCLREYVREGGVV</sequence>
<accession>X1MJU8</accession>
<name>X1MJU8_9ZZZZ</name>
<comment type="caution">
    <text evidence="1">The sequence shown here is derived from an EMBL/GenBank/DDBJ whole genome shotgun (WGS) entry which is preliminary data.</text>
</comment>
<proteinExistence type="predicted"/>
<dbReference type="CDD" id="cd03143">
    <property type="entry name" value="A4_beta-galactosidase_middle_domain"/>
    <property type="match status" value="1"/>
</dbReference>
<evidence type="ECO:0000313" key="1">
    <source>
        <dbReference type="EMBL" id="GAI06654.1"/>
    </source>
</evidence>
<evidence type="ECO:0008006" key="2">
    <source>
        <dbReference type="Google" id="ProtNLM"/>
    </source>
</evidence>
<dbReference type="InterPro" id="IPR029062">
    <property type="entry name" value="Class_I_gatase-like"/>
</dbReference>
<dbReference type="AlphaFoldDB" id="X1MJU8"/>
<protein>
    <recommendedName>
        <fullName evidence="2">Glycoside hydrolase family 42 N-terminal domain-containing protein</fullName>
    </recommendedName>
</protein>